<evidence type="ECO:0000313" key="3">
    <source>
        <dbReference type="Proteomes" id="UP000054837"/>
    </source>
</evidence>
<dbReference type="EMBL" id="LQBL01000005">
    <property type="protein sequence ID" value="KUG57457.1"/>
    <property type="molecule type" value="Genomic_DNA"/>
</dbReference>
<sequence>MSDLTDLVRRHVREGTAPGIVAALGDAGGGLEVAAAGDLDTDAVVRIQSMTKPVVAVAALRLVARGGLGLDDPVDRWLPELADRRVLRAPGAAVDDTVDAEGAITVRHLLTCTSGYGMILDDSPLRRAMADAGVEAGPEPVTLAADAWLSALAGLPLVAQPGRTWRYHHSFGVLGILLSRVVGRPLGEHLRDDLLGLLGMTDTGYAVPPANAHRLPAAHRRLEDGGFVQVEPAGAGHYVAGSTAERSHDELVSTLADYAAFARMLAAGGAHEGEQVVDPALLVALRTDQVPAAAKDPEGFFPGFWESSGWGYGVGLEVGGEHAGRFGWSGGLGTDFWVDPDTGRYAVLLTQVEMGPAAFRLLADLQSL</sequence>
<evidence type="ECO:0000259" key="1">
    <source>
        <dbReference type="Pfam" id="PF00144"/>
    </source>
</evidence>
<dbReference type="PANTHER" id="PTHR43283">
    <property type="entry name" value="BETA-LACTAMASE-RELATED"/>
    <property type="match status" value="1"/>
</dbReference>
<dbReference type="InterPro" id="IPR050789">
    <property type="entry name" value="Diverse_Enzym_Activities"/>
</dbReference>
<accession>A0A0W8IBX8</accession>
<evidence type="ECO:0000313" key="2">
    <source>
        <dbReference type="EMBL" id="KUG57457.1"/>
    </source>
</evidence>
<dbReference type="Pfam" id="PF00144">
    <property type="entry name" value="Beta-lactamase"/>
    <property type="match status" value="1"/>
</dbReference>
<dbReference type="Gene3D" id="3.40.710.10">
    <property type="entry name" value="DD-peptidase/beta-lactamase superfamily"/>
    <property type="match status" value="1"/>
</dbReference>
<dbReference type="AlphaFoldDB" id="A0A0W8IBX8"/>
<keyword evidence="3" id="KW-1185">Reference proteome</keyword>
<dbReference type="STRING" id="767452.AVL62_13620"/>
<proteinExistence type="predicted"/>
<protein>
    <submittedName>
        <fullName evidence="2">Penicillin-binding protein</fullName>
    </submittedName>
</protein>
<dbReference type="RefSeq" id="WP_058890292.1">
    <property type="nucleotide sequence ID" value="NZ_LQBL01000005.1"/>
</dbReference>
<dbReference type="InterPro" id="IPR001466">
    <property type="entry name" value="Beta-lactam-related"/>
</dbReference>
<dbReference type="SUPFAM" id="SSF56601">
    <property type="entry name" value="beta-lactamase/transpeptidase-like"/>
    <property type="match status" value="1"/>
</dbReference>
<comment type="caution">
    <text evidence="2">The sequence shown here is derived from an EMBL/GenBank/DDBJ whole genome shotgun (WGS) entry which is preliminary data.</text>
</comment>
<gene>
    <name evidence="2" type="ORF">AVL62_13620</name>
</gene>
<dbReference type="InterPro" id="IPR012338">
    <property type="entry name" value="Beta-lactam/transpept-like"/>
</dbReference>
<name>A0A0W8IBX8_9MICO</name>
<organism evidence="2 3">
    <name type="scientific">Serinicoccus chungangensis</name>
    <dbReference type="NCBI Taxonomy" id="767452"/>
    <lineage>
        <taxon>Bacteria</taxon>
        <taxon>Bacillati</taxon>
        <taxon>Actinomycetota</taxon>
        <taxon>Actinomycetes</taxon>
        <taxon>Micrococcales</taxon>
        <taxon>Ornithinimicrobiaceae</taxon>
        <taxon>Serinicoccus</taxon>
    </lineage>
</organism>
<dbReference type="PANTHER" id="PTHR43283:SF3">
    <property type="entry name" value="BETA-LACTAMASE FAMILY PROTEIN (AFU_ORTHOLOGUE AFUA_5G07500)"/>
    <property type="match status" value="1"/>
</dbReference>
<dbReference type="OrthoDB" id="9809635at2"/>
<dbReference type="Proteomes" id="UP000054837">
    <property type="component" value="Unassembled WGS sequence"/>
</dbReference>
<feature type="domain" description="Beta-lactamase-related" evidence="1">
    <location>
        <begin position="6"/>
        <end position="356"/>
    </location>
</feature>
<reference evidence="2 3" key="1">
    <citation type="submission" date="2015-12" db="EMBL/GenBank/DDBJ databases">
        <title>Serinicoccus chungangenesis strain CD08_5 genome sequencing and assembly.</title>
        <authorList>
            <person name="Chander A.M."/>
            <person name="Kaur G."/>
            <person name="Nair G.R."/>
            <person name="Dhawan D.K."/>
            <person name="Kochhar R.K."/>
            <person name="Mayilraj S."/>
            <person name="Bhadada S.K."/>
        </authorList>
    </citation>
    <scope>NUCLEOTIDE SEQUENCE [LARGE SCALE GENOMIC DNA]</scope>
    <source>
        <strain evidence="2 3">CD08_5</strain>
    </source>
</reference>